<feature type="transmembrane region" description="Helical" evidence="2">
    <location>
        <begin position="312"/>
        <end position="330"/>
    </location>
</feature>
<feature type="transmembrane region" description="Helical" evidence="2">
    <location>
        <begin position="418"/>
        <end position="437"/>
    </location>
</feature>
<protein>
    <submittedName>
        <fullName evidence="3">Inner membrane protein CreD</fullName>
    </submittedName>
</protein>
<feature type="transmembrane region" description="Helical" evidence="2">
    <location>
        <begin position="368"/>
        <end position="389"/>
    </location>
</feature>
<dbReference type="RefSeq" id="WP_108856922.1">
    <property type="nucleotide sequence ID" value="NZ_OMOI01000001.1"/>
</dbReference>
<dbReference type="NCBIfam" id="NF008712">
    <property type="entry name" value="PRK11715.1-1"/>
    <property type="match status" value="1"/>
</dbReference>
<reference evidence="3 4" key="1">
    <citation type="submission" date="2018-03" db="EMBL/GenBank/DDBJ databases">
        <authorList>
            <person name="Keele B.F."/>
        </authorList>
    </citation>
    <scope>NUCLEOTIDE SEQUENCE [LARGE SCALE GENOMIC DNA]</scope>
    <source>
        <strain evidence="3 4">CECT 8811</strain>
    </source>
</reference>
<evidence type="ECO:0000256" key="1">
    <source>
        <dbReference type="SAM" id="MobiDB-lite"/>
    </source>
</evidence>
<dbReference type="GO" id="GO:0005886">
    <property type="term" value="C:plasma membrane"/>
    <property type="evidence" value="ECO:0007669"/>
    <property type="project" value="TreeGrafter"/>
</dbReference>
<dbReference type="OrthoDB" id="9791851at2"/>
<proteinExistence type="predicted"/>
<keyword evidence="2" id="KW-0812">Transmembrane</keyword>
<feature type="region of interest" description="Disordered" evidence="1">
    <location>
        <begin position="461"/>
        <end position="491"/>
    </location>
</feature>
<accession>A0A2R8AM27</accession>
<keyword evidence="2" id="KW-0472">Membrane</keyword>
<dbReference type="AlphaFoldDB" id="A0A2R8AM27"/>
<feature type="transmembrane region" description="Helical" evidence="2">
    <location>
        <begin position="6"/>
        <end position="25"/>
    </location>
</feature>
<sequence length="491" mass="54316">MRSLGWRFIIVGVLCLVMFIPLMMVSDIVNSRRHYSEDTIRSVGQEWGGQQTISGPSVVIPVKARVTVTELHNVIDEATGLVMRDKETGENLQKLVEVERIESRQALYVYPDVFDVKITTETQMRHRGIFQVPVYQAQANIATEYPFDRVEAQLDENEFAVWDEASLRLTVSSNRALRGEARLTSGADEILMEPLGDAAGLTALLPGGKDQTKFDLVLGLNGAAELRVAPVGRISTVEMNSDWPDPSFGGAFLPDGSEISETGFQAKWTIPHLARSLPQISRQDYEQSARRDTSFGVSFYQPNDFYQKAWRAARYGILFVSLTFLTVLLMDMQSKKPVHPVQYLLIGLSQAVFTLLMLAYAEQVGFTVAYIGSAAALILLLLMFGRFALKLGSRTWVLGGMLVLLYAVLYLILYSTDYALLAGATLAFVAIGATMYATRNEEWYGEDGPGPGLFARRTAKKAVARSSPVATPNSEGPWRASPSDDTPKEDQ</sequence>
<evidence type="ECO:0000313" key="3">
    <source>
        <dbReference type="EMBL" id="SPF76957.1"/>
    </source>
</evidence>
<gene>
    <name evidence="3" type="primary">creD</name>
    <name evidence="3" type="ORF">ALP8811_01974</name>
</gene>
<name>A0A2R8AM27_9RHOB</name>
<dbReference type="PANTHER" id="PTHR30092:SF0">
    <property type="entry name" value="INNER MEMBRANE PROTEIN CRED"/>
    <property type="match status" value="1"/>
</dbReference>
<feature type="transmembrane region" description="Helical" evidence="2">
    <location>
        <begin position="395"/>
        <end position="413"/>
    </location>
</feature>
<dbReference type="PIRSF" id="PIRSF004548">
    <property type="entry name" value="CreD"/>
    <property type="match status" value="1"/>
</dbReference>
<feature type="transmembrane region" description="Helical" evidence="2">
    <location>
        <begin position="342"/>
        <end position="361"/>
    </location>
</feature>
<keyword evidence="2" id="KW-1133">Transmembrane helix</keyword>
<dbReference type="Proteomes" id="UP000244911">
    <property type="component" value="Unassembled WGS sequence"/>
</dbReference>
<evidence type="ECO:0000256" key="2">
    <source>
        <dbReference type="SAM" id="Phobius"/>
    </source>
</evidence>
<evidence type="ECO:0000313" key="4">
    <source>
        <dbReference type="Proteomes" id="UP000244911"/>
    </source>
</evidence>
<organism evidence="3 4">
    <name type="scientific">Aliiroseovarius pelagivivens</name>
    <dbReference type="NCBI Taxonomy" id="1639690"/>
    <lineage>
        <taxon>Bacteria</taxon>
        <taxon>Pseudomonadati</taxon>
        <taxon>Pseudomonadota</taxon>
        <taxon>Alphaproteobacteria</taxon>
        <taxon>Rhodobacterales</taxon>
        <taxon>Paracoccaceae</taxon>
        <taxon>Aliiroseovarius</taxon>
    </lineage>
</organism>
<dbReference type="EMBL" id="OMOI01000001">
    <property type="protein sequence ID" value="SPF76957.1"/>
    <property type="molecule type" value="Genomic_DNA"/>
</dbReference>
<dbReference type="PANTHER" id="PTHR30092">
    <property type="entry name" value="INNER MEMBRANE PROTEIN CRED"/>
    <property type="match status" value="1"/>
</dbReference>
<keyword evidence="4" id="KW-1185">Reference proteome</keyword>
<dbReference type="Pfam" id="PF06123">
    <property type="entry name" value="CreD"/>
    <property type="match status" value="1"/>
</dbReference>
<dbReference type="InterPro" id="IPR010364">
    <property type="entry name" value="Uncharacterised_IM_CreD"/>
</dbReference>